<evidence type="ECO:0000313" key="2">
    <source>
        <dbReference type="Proteomes" id="UP001321460"/>
    </source>
</evidence>
<proteinExistence type="predicted"/>
<evidence type="ECO:0000313" key="1">
    <source>
        <dbReference type="EMBL" id="WKC72680.1"/>
    </source>
</evidence>
<keyword evidence="2" id="KW-1185">Reference proteome</keyword>
<name>A0ABY9E4M5_9SPIR</name>
<protein>
    <submittedName>
        <fullName evidence="1">Uncharacterized protein</fullName>
    </submittedName>
</protein>
<gene>
    <name evidence="1" type="ORF">TPLL2_0825</name>
</gene>
<sequence>MAVSPFSWADSVNSMHLHAVRYIRVRLQRMRQMAAVQRKERGGPACSRQAPGDRIRFNRRTRCLESEHRAIS</sequence>
<accession>A0ABY9E4M5</accession>
<dbReference type="Proteomes" id="UP001321460">
    <property type="component" value="Chromosome"/>
</dbReference>
<dbReference type="EMBL" id="CP097901">
    <property type="protein sequence ID" value="WKC72680.1"/>
    <property type="molecule type" value="Genomic_DNA"/>
</dbReference>
<organism evidence="1 2">
    <name type="scientific">Treponema paraluiscuniculi</name>
    <dbReference type="NCBI Taxonomy" id="53435"/>
    <lineage>
        <taxon>Bacteria</taxon>
        <taxon>Pseudomonadati</taxon>
        <taxon>Spirochaetota</taxon>
        <taxon>Spirochaetia</taxon>
        <taxon>Spirochaetales</taxon>
        <taxon>Treponemataceae</taxon>
        <taxon>Treponema</taxon>
    </lineage>
</organism>
<reference evidence="1 2" key="1">
    <citation type="submission" date="2022-05" db="EMBL/GenBank/DDBJ databases">
        <title>Treponema leporis L2 test.</title>
        <authorList>
            <person name="Cejkova D."/>
        </authorList>
    </citation>
    <scope>NUCLEOTIDE SEQUENCE [LARGE SCALE GENOMIC DNA]</scope>
    <source>
        <strain evidence="1 2">L2</strain>
    </source>
</reference>